<dbReference type="RefSeq" id="WP_005027038.1">
    <property type="nucleotide sequence ID" value="NZ_KE150240.1"/>
</dbReference>
<reference evidence="2 3" key="2">
    <citation type="submission" date="2013-04" db="EMBL/GenBank/DDBJ databases">
        <title>The Genome Sequence of Bilophila wadsworthia 3_1_6.</title>
        <authorList>
            <consortium name="The Broad Institute Genomics Platform"/>
            <person name="Earl A."/>
            <person name="Ward D."/>
            <person name="Feldgarden M."/>
            <person name="Gevers D."/>
            <person name="Sibley C."/>
            <person name="Strauss J."/>
            <person name="Allen-Vercoe E."/>
            <person name="Walker B."/>
            <person name="Young S."/>
            <person name="Zeng Q."/>
            <person name="Gargeya S."/>
            <person name="Fitzgerald M."/>
            <person name="Haas B."/>
            <person name="Abouelleil A."/>
            <person name="Allen A.W."/>
            <person name="Alvarado L."/>
            <person name="Arachchi H.M."/>
            <person name="Berlin A.M."/>
            <person name="Chapman S.B."/>
            <person name="Gainer-Dewar J."/>
            <person name="Goldberg J."/>
            <person name="Griggs A."/>
            <person name="Gujja S."/>
            <person name="Hansen M."/>
            <person name="Howarth C."/>
            <person name="Imamovic A."/>
            <person name="Ireland A."/>
            <person name="Larimer J."/>
            <person name="McCowan C."/>
            <person name="Murphy C."/>
            <person name="Pearson M."/>
            <person name="Poon T.W."/>
            <person name="Priest M."/>
            <person name="Roberts A."/>
            <person name="Saif S."/>
            <person name="Shea T."/>
            <person name="Sisk P."/>
            <person name="Sykes S."/>
            <person name="Wortman J."/>
            <person name="Nusbaum C."/>
            <person name="Birren B."/>
        </authorList>
    </citation>
    <scope>NUCLEOTIDE SEQUENCE [LARGE SCALE GENOMIC DNA]</scope>
    <source>
        <strain evidence="2 3">3_1_6</strain>
    </source>
</reference>
<accession>E5Y623</accession>
<dbReference type="AlphaFoldDB" id="E5Y623"/>
<proteinExistence type="predicted"/>
<evidence type="ECO:0000259" key="1">
    <source>
        <dbReference type="SMART" id="SM00881"/>
    </source>
</evidence>
<dbReference type="HOGENOM" id="CLU_112567_0_0_7"/>
<comment type="caution">
    <text evidence="2">The sequence shown here is derived from an EMBL/GenBank/DDBJ whole genome shotgun (WGS) entry which is preliminary data.</text>
</comment>
<keyword evidence="3" id="KW-1185">Reference proteome</keyword>
<evidence type="ECO:0000313" key="3">
    <source>
        <dbReference type="Proteomes" id="UP000006034"/>
    </source>
</evidence>
<dbReference type="Proteomes" id="UP000006034">
    <property type="component" value="Unassembled WGS sequence"/>
</dbReference>
<feature type="domain" description="CoA-binding" evidence="1">
    <location>
        <begin position="14"/>
        <end position="109"/>
    </location>
</feature>
<dbReference type="Gene3D" id="3.40.50.720">
    <property type="entry name" value="NAD(P)-binding Rossmann-like Domain"/>
    <property type="match status" value="1"/>
</dbReference>
<gene>
    <name evidence="2" type="ORF">HMPREF0179_01636</name>
</gene>
<organism evidence="2 3">
    <name type="scientific">Bilophila wadsworthia (strain 3_1_6)</name>
    <dbReference type="NCBI Taxonomy" id="563192"/>
    <lineage>
        <taxon>Bacteria</taxon>
        <taxon>Pseudomonadati</taxon>
        <taxon>Thermodesulfobacteriota</taxon>
        <taxon>Desulfovibrionia</taxon>
        <taxon>Desulfovibrionales</taxon>
        <taxon>Desulfovibrionaceae</taxon>
        <taxon>Bilophila</taxon>
    </lineage>
</organism>
<dbReference type="InterPro" id="IPR036291">
    <property type="entry name" value="NAD(P)-bd_dom_sf"/>
</dbReference>
<dbReference type="SUPFAM" id="SSF51735">
    <property type="entry name" value="NAD(P)-binding Rossmann-fold domains"/>
    <property type="match status" value="1"/>
</dbReference>
<name>E5Y623_BILW3</name>
<reference evidence="2 3" key="1">
    <citation type="submission" date="2010-10" db="EMBL/GenBank/DDBJ databases">
        <authorList>
            <consortium name="The Broad Institute Genome Sequencing Platform"/>
            <person name="Ward D."/>
            <person name="Earl A."/>
            <person name="Feldgarden M."/>
            <person name="Young S.K."/>
            <person name="Gargeya S."/>
            <person name="Zeng Q."/>
            <person name="Alvarado L."/>
            <person name="Berlin A."/>
            <person name="Bochicchio J."/>
            <person name="Chapman S.B."/>
            <person name="Chen Z."/>
            <person name="Freedman E."/>
            <person name="Gellesch M."/>
            <person name="Goldberg J."/>
            <person name="Griggs A."/>
            <person name="Gujja S."/>
            <person name="Heilman E."/>
            <person name="Heiman D."/>
            <person name="Howarth C."/>
            <person name="Mehta T."/>
            <person name="Neiman D."/>
            <person name="Pearson M."/>
            <person name="Roberts A."/>
            <person name="Saif S."/>
            <person name="Shea T."/>
            <person name="Shenoy N."/>
            <person name="Sisk P."/>
            <person name="Stolte C."/>
            <person name="Sykes S."/>
            <person name="White J."/>
            <person name="Yandava C."/>
            <person name="Allen-Vercoe E."/>
            <person name="Sibley C."/>
            <person name="Ambrose C.E."/>
            <person name="Strauss J."/>
            <person name="Daigneault M."/>
            <person name="Haas B."/>
            <person name="Nusbaum C."/>
            <person name="Birren B."/>
        </authorList>
    </citation>
    <scope>NUCLEOTIDE SEQUENCE [LARGE SCALE GENOMIC DNA]</scope>
    <source>
        <strain evidence="2 3">3_1_6</strain>
    </source>
</reference>
<dbReference type="eggNOG" id="COG1832">
    <property type="taxonomic scope" value="Bacteria"/>
</dbReference>
<dbReference type="GeneID" id="78087333"/>
<sequence>MLQTFLSDGRMREFLTQARTIAVVGAKDKEGQPVDRVGKYLIQAGYQVIPVHPVRKDVWGLQTYPSLAEVPFPVDIVNVFRAPQYCPDHARETVALSPLPQLFWMQQGIVSPEAASIAGKAGIAVVEDLCIMVEHKRLLGN</sequence>
<protein>
    <recommendedName>
        <fullName evidence="1">CoA-binding domain-containing protein</fullName>
    </recommendedName>
</protein>
<dbReference type="InterPro" id="IPR003781">
    <property type="entry name" value="CoA-bd"/>
</dbReference>
<dbReference type="PANTHER" id="PTHR33303:SF2">
    <property type="entry name" value="COA-BINDING DOMAIN-CONTAINING PROTEIN"/>
    <property type="match status" value="1"/>
</dbReference>
<dbReference type="Pfam" id="PF13380">
    <property type="entry name" value="CoA_binding_2"/>
    <property type="match status" value="1"/>
</dbReference>
<dbReference type="EMBL" id="ADCP02000003">
    <property type="protein sequence ID" value="EFV44570.1"/>
    <property type="molecule type" value="Genomic_DNA"/>
</dbReference>
<evidence type="ECO:0000313" key="2">
    <source>
        <dbReference type="EMBL" id="EFV44570.1"/>
    </source>
</evidence>
<dbReference type="PANTHER" id="PTHR33303">
    <property type="entry name" value="CYTOPLASMIC PROTEIN-RELATED"/>
    <property type="match status" value="1"/>
</dbReference>
<dbReference type="STRING" id="563192.HMPREF0179_01636"/>
<dbReference type="SMART" id="SM00881">
    <property type="entry name" value="CoA_binding"/>
    <property type="match status" value="1"/>
</dbReference>
<dbReference type="OrthoDB" id="9804695at2"/>